<reference evidence="4" key="2">
    <citation type="journal article" date="2021" name="PeerJ">
        <title>Extensive microbial diversity within the chicken gut microbiome revealed by metagenomics and culture.</title>
        <authorList>
            <person name="Gilroy R."/>
            <person name="Ravi A."/>
            <person name="Getino M."/>
            <person name="Pursley I."/>
            <person name="Horton D.L."/>
            <person name="Alikhan N.F."/>
            <person name="Baker D."/>
            <person name="Gharbi K."/>
            <person name="Hall N."/>
            <person name="Watson M."/>
            <person name="Adriaenssens E.M."/>
            <person name="Foster-Nyarko E."/>
            <person name="Jarju S."/>
            <person name="Secka A."/>
            <person name="Antonio M."/>
            <person name="Oren A."/>
            <person name="Chaudhuri R.R."/>
            <person name="La Ragione R."/>
            <person name="Hildebrand F."/>
            <person name="Pallen M.J."/>
        </authorList>
    </citation>
    <scope>NUCLEOTIDE SEQUENCE</scope>
    <source>
        <strain evidence="4">7463</strain>
    </source>
</reference>
<dbReference type="AlphaFoldDB" id="A0A9D1IK00"/>
<dbReference type="PANTHER" id="PTHR39201">
    <property type="entry name" value="EXPORTED PROTEIN-RELATED"/>
    <property type="match status" value="1"/>
</dbReference>
<dbReference type="PANTHER" id="PTHR39201:SF1">
    <property type="entry name" value="FLAVODOXIN-LIKE DOMAIN-CONTAINING PROTEIN"/>
    <property type="match status" value="1"/>
</dbReference>
<dbReference type="InterPro" id="IPR006311">
    <property type="entry name" value="TAT_signal"/>
</dbReference>
<dbReference type="NCBIfam" id="NF005389">
    <property type="entry name" value="PRK06934.1"/>
    <property type="match status" value="1"/>
</dbReference>
<dbReference type="Pfam" id="PF12682">
    <property type="entry name" value="Flavodoxin_4"/>
    <property type="match status" value="1"/>
</dbReference>
<dbReference type="GO" id="GO:0010181">
    <property type="term" value="F:FMN binding"/>
    <property type="evidence" value="ECO:0007669"/>
    <property type="project" value="InterPro"/>
</dbReference>
<dbReference type="InterPro" id="IPR008254">
    <property type="entry name" value="Flavodoxin/NO_synth"/>
</dbReference>
<dbReference type="InterPro" id="IPR029039">
    <property type="entry name" value="Flavoprotein-like_sf"/>
</dbReference>
<keyword evidence="2" id="KW-0288">FMN</keyword>
<name>A0A9D1IK00_9BURK</name>
<evidence type="ECO:0000313" key="5">
    <source>
        <dbReference type="Proteomes" id="UP000824083"/>
    </source>
</evidence>
<proteinExistence type="predicted"/>
<dbReference type="Proteomes" id="UP000824083">
    <property type="component" value="Unassembled WGS sequence"/>
</dbReference>
<dbReference type="Gene3D" id="3.40.50.360">
    <property type="match status" value="1"/>
</dbReference>
<sequence length="223" mass="25332">MFDSSFTLNRRNVLKSLFAFGLSAGFGTHSNLALAQINTAKKPLIVYFSMPETNNPKDMTEEEENSTVVINGKVLGNTQYIALLIQKYTGGDLFRIEAKKPYPTFHKTLVDLAKEEQNQDARPALLRNVENLKDYDTIFLGYPNWWGDMPMILYTFLETHDLSGKTVIPFNTHGGSGFSRTISTIQELAPKANVITRGFTVYRDRVDRAEPDLKAWVQRMGWK</sequence>
<evidence type="ECO:0000256" key="2">
    <source>
        <dbReference type="ARBA" id="ARBA00022643"/>
    </source>
</evidence>
<dbReference type="SUPFAM" id="SSF52218">
    <property type="entry name" value="Flavoproteins"/>
    <property type="match status" value="1"/>
</dbReference>
<accession>A0A9D1IK00</accession>
<evidence type="ECO:0000259" key="3">
    <source>
        <dbReference type="Pfam" id="PF12682"/>
    </source>
</evidence>
<dbReference type="PROSITE" id="PS51318">
    <property type="entry name" value="TAT"/>
    <property type="match status" value="1"/>
</dbReference>
<evidence type="ECO:0000256" key="1">
    <source>
        <dbReference type="ARBA" id="ARBA00022630"/>
    </source>
</evidence>
<gene>
    <name evidence="4" type="ORF">IAC56_04315</name>
</gene>
<reference evidence="4" key="1">
    <citation type="submission" date="2020-10" db="EMBL/GenBank/DDBJ databases">
        <authorList>
            <person name="Gilroy R."/>
        </authorList>
    </citation>
    <scope>NUCLEOTIDE SEQUENCE</scope>
    <source>
        <strain evidence="4">7463</strain>
    </source>
</reference>
<organism evidence="4 5">
    <name type="scientific">Candidatus Aphodousia faecigallinarum</name>
    <dbReference type="NCBI Taxonomy" id="2840677"/>
    <lineage>
        <taxon>Bacteria</taxon>
        <taxon>Pseudomonadati</taxon>
        <taxon>Pseudomonadota</taxon>
        <taxon>Betaproteobacteria</taxon>
        <taxon>Burkholderiales</taxon>
        <taxon>Sutterellaceae</taxon>
        <taxon>Sutterellaceae incertae sedis</taxon>
        <taxon>Candidatus Aphodousia</taxon>
    </lineage>
</organism>
<comment type="caution">
    <text evidence="4">The sequence shown here is derived from an EMBL/GenBank/DDBJ whole genome shotgun (WGS) entry which is preliminary data.</text>
</comment>
<keyword evidence="1" id="KW-0285">Flavoprotein</keyword>
<protein>
    <submittedName>
        <fullName evidence="4">Flavodoxin</fullName>
    </submittedName>
</protein>
<evidence type="ECO:0000313" key="4">
    <source>
        <dbReference type="EMBL" id="HIU37477.1"/>
    </source>
</evidence>
<dbReference type="EMBL" id="DVMY01000071">
    <property type="protein sequence ID" value="HIU37477.1"/>
    <property type="molecule type" value="Genomic_DNA"/>
</dbReference>
<feature type="domain" description="Flavodoxin-like" evidence="3">
    <location>
        <begin position="76"/>
        <end position="219"/>
    </location>
</feature>